<dbReference type="InterPro" id="IPR037359">
    <property type="entry name" value="NST/OST"/>
</dbReference>
<dbReference type="Proteomes" id="UP000269154">
    <property type="component" value="Unassembled WGS sequence"/>
</dbReference>
<organism evidence="4 5">
    <name type="scientific">Okeania hirsuta</name>
    <dbReference type="NCBI Taxonomy" id="1458930"/>
    <lineage>
        <taxon>Bacteria</taxon>
        <taxon>Bacillati</taxon>
        <taxon>Cyanobacteriota</taxon>
        <taxon>Cyanophyceae</taxon>
        <taxon>Oscillatoriophycideae</taxon>
        <taxon>Oscillatoriales</taxon>
        <taxon>Microcoleaceae</taxon>
        <taxon>Okeania</taxon>
    </lineage>
</organism>
<sequence length="811" mass="95760">MSEKSFNHQHQNQAQKYWQTNPKAALVNSNQWVSNLIIEKAINKRISGGETEKYWLAWLIEDFFAGRKFDSLLSIGCGVGNHEILMAKLGLAKNIDAFDFSESALAIARRDAEKAGVKINLYQDNFNTFTLNKKYDLITCFGSLHHVKELEHCLSTIKNSLKPQGYVILNEYIGDCFNIYEQQQLDIINRIYNCFDDSLKSVKVSKYKSPSIEEVFTLDPSEAVRSKLILAFIKYYFHIEVLNHYGGGLINELYQLLDSNQFVTEDPKGETIIRLLLEFEKILMEIPGGLKSDFCLCILRHKKLKEQSKKPDFLIIGAQQCGVNYLHKYLFQHPKVAAVKQPSLHFFDLNFHQGINWYQNQFVVEEESDLITGESSSYYLFHPLVPQRVYNFYPNIKLIVILRNPIDRAINHYYHEVKLGYESLSLSEAIATESNRLKGEVEKIIETETYYSFNHQHYTYLSRGKYVEQLQNWMKFFPKEQFLILQSEDLFNHPQETMNKVFKFLDLKPELIDDYIDHNQEKKPDINSETYQQLTEYFQPYNQKLKEYIGIKFHKKIDYPINYQKPHFLIIGAQKCGTNSLYNYLVQHPLVAASLQHEIHYFDLNFDKDLKWYQSQFPELEPGIITGESSPYYLFHPLVPQRIFDIYPQMKLIILLRNPAERAISHYYHEVRLGTEKLTLKEAIAAEQNRLKGEVEKIIQTGTYYSFNHQHYTYLARGKYIEQLQNWMNIFPKEQFLILLSEDLFNHPLETMNKVFQFLELPTYHSETYFRYNSGNYSQPRDEIYQQLVTYFQPYNQKLTKYLGIELNWQL</sequence>
<dbReference type="AlphaFoldDB" id="A0A3N6RCN2"/>
<dbReference type="SUPFAM" id="SSF52540">
    <property type="entry name" value="P-loop containing nucleoside triphosphate hydrolases"/>
    <property type="match status" value="2"/>
</dbReference>
<reference evidence="4 5" key="1">
    <citation type="journal article" date="2018" name="ACS Chem. Biol.">
        <title>Ketoreductase domain dysfunction expands chemodiversity: malyngamide biosynthesis in the cyanobacterium Okeania hirsuta.</title>
        <authorList>
            <person name="Moss N.A."/>
            <person name="Leao T."/>
            <person name="Rankin M."/>
            <person name="McCullough T.M."/>
            <person name="Qu P."/>
            <person name="Korobeynikov A."/>
            <person name="Smith J.L."/>
            <person name="Gerwick L."/>
            <person name="Gerwick W.H."/>
        </authorList>
    </citation>
    <scope>NUCLEOTIDE SEQUENCE [LARGE SCALE GENOMIC DNA]</scope>
    <source>
        <strain evidence="4 5">PAB10Feb10-1</strain>
    </source>
</reference>
<dbReference type="CDD" id="cd02440">
    <property type="entry name" value="AdoMet_MTases"/>
    <property type="match status" value="1"/>
</dbReference>
<dbReference type="PANTHER" id="PTHR10605:SF56">
    <property type="entry name" value="BIFUNCTIONAL HEPARAN SULFATE N-DEACETYLASE_N-SULFOTRANSFERASE"/>
    <property type="match status" value="1"/>
</dbReference>
<evidence type="ECO:0000313" key="4">
    <source>
        <dbReference type="EMBL" id="RQH35945.1"/>
    </source>
</evidence>
<evidence type="ECO:0000259" key="3">
    <source>
        <dbReference type="Pfam" id="PF00685"/>
    </source>
</evidence>
<keyword evidence="2" id="KW-0325">Glycoprotein</keyword>
<dbReference type="EMBL" id="RCBY01000119">
    <property type="protein sequence ID" value="RQH35945.1"/>
    <property type="molecule type" value="Genomic_DNA"/>
</dbReference>
<comment type="caution">
    <text evidence="4">The sequence shown here is derived from an EMBL/GenBank/DDBJ whole genome shotgun (WGS) entry which is preliminary data.</text>
</comment>
<dbReference type="GO" id="GO:0032259">
    <property type="term" value="P:methylation"/>
    <property type="evidence" value="ECO:0007669"/>
    <property type="project" value="UniProtKB-KW"/>
</dbReference>
<dbReference type="OrthoDB" id="9797480at2"/>
<name>A0A3N6RCN2_9CYAN</name>
<dbReference type="InterPro" id="IPR027417">
    <property type="entry name" value="P-loop_NTPase"/>
</dbReference>
<keyword evidence="1 4" id="KW-0808">Transferase</keyword>
<dbReference type="GO" id="GO:0008168">
    <property type="term" value="F:methyltransferase activity"/>
    <property type="evidence" value="ECO:0007669"/>
    <property type="project" value="UniProtKB-KW"/>
</dbReference>
<keyword evidence="5" id="KW-1185">Reference proteome</keyword>
<feature type="domain" description="Sulfotransferase" evidence="3">
    <location>
        <begin position="566"/>
        <end position="784"/>
    </location>
</feature>
<dbReference type="Gene3D" id="3.40.50.150">
    <property type="entry name" value="Vaccinia Virus protein VP39"/>
    <property type="match status" value="1"/>
</dbReference>
<evidence type="ECO:0000256" key="2">
    <source>
        <dbReference type="ARBA" id="ARBA00023180"/>
    </source>
</evidence>
<dbReference type="Gene3D" id="3.40.50.300">
    <property type="entry name" value="P-loop containing nucleotide triphosphate hydrolases"/>
    <property type="match status" value="2"/>
</dbReference>
<proteinExistence type="predicted"/>
<evidence type="ECO:0000256" key="1">
    <source>
        <dbReference type="ARBA" id="ARBA00022679"/>
    </source>
</evidence>
<evidence type="ECO:0000313" key="5">
    <source>
        <dbReference type="Proteomes" id="UP000269154"/>
    </source>
</evidence>
<gene>
    <name evidence="4" type="ORF">D5R40_19415</name>
</gene>
<protein>
    <submittedName>
        <fullName evidence="4">Methyltransferase domain-containing protein</fullName>
    </submittedName>
</protein>
<dbReference type="Pfam" id="PF00685">
    <property type="entry name" value="Sulfotransfer_1"/>
    <property type="match status" value="2"/>
</dbReference>
<dbReference type="InterPro" id="IPR000863">
    <property type="entry name" value="Sulfotransferase_dom"/>
</dbReference>
<feature type="domain" description="Sulfotransferase" evidence="3">
    <location>
        <begin position="311"/>
        <end position="520"/>
    </location>
</feature>
<keyword evidence="4" id="KW-0489">Methyltransferase</keyword>
<dbReference type="PANTHER" id="PTHR10605">
    <property type="entry name" value="HEPARAN SULFATE SULFOTRANSFERASE"/>
    <property type="match status" value="1"/>
</dbReference>
<dbReference type="SUPFAM" id="SSF53335">
    <property type="entry name" value="S-adenosyl-L-methionine-dependent methyltransferases"/>
    <property type="match status" value="1"/>
</dbReference>
<dbReference type="RefSeq" id="WP_124143823.1">
    <property type="nucleotide sequence ID" value="NZ_CAWOKI010000370.1"/>
</dbReference>
<accession>A0A3N6RCN2</accession>
<dbReference type="InterPro" id="IPR029063">
    <property type="entry name" value="SAM-dependent_MTases_sf"/>
</dbReference>
<dbReference type="Pfam" id="PF13489">
    <property type="entry name" value="Methyltransf_23"/>
    <property type="match status" value="1"/>
</dbReference>
<dbReference type="GO" id="GO:0008146">
    <property type="term" value="F:sulfotransferase activity"/>
    <property type="evidence" value="ECO:0007669"/>
    <property type="project" value="InterPro"/>
</dbReference>